<dbReference type="Proteomes" id="UP000069705">
    <property type="component" value="Unassembled WGS sequence"/>
</dbReference>
<evidence type="ECO:0000256" key="1">
    <source>
        <dbReference type="SAM" id="MobiDB-lite"/>
    </source>
</evidence>
<gene>
    <name evidence="2" type="ORF">RMCFA_1967</name>
</gene>
<evidence type="ECO:0000313" key="3">
    <source>
        <dbReference type="Proteomes" id="UP000069705"/>
    </source>
</evidence>
<reference evidence="2 3" key="1">
    <citation type="journal article" date="2016" name="Genome Announc.">
        <title>Draft Genome Sequences of Five Rapidly Growing Mycobacterium Species, M. thermoresistibile, M. fortuitum subsp. acetamidolyticum, M. canariasense, M. brisbanense, and M. novocastrense.</title>
        <authorList>
            <person name="Katahira K."/>
            <person name="Ogura Y."/>
            <person name="Gotoh Y."/>
            <person name="Hayashi T."/>
        </authorList>
    </citation>
    <scope>NUCLEOTIDE SEQUENCE [LARGE SCALE GENOMIC DNA]</scope>
    <source>
        <strain evidence="2 3">JCM6368</strain>
    </source>
</reference>
<dbReference type="EMBL" id="BCSZ01000019">
    <property type="protein sequence ID" value="GAT01855.1"/>
    <property type="molecule type" value="Genomic_DNA"/>
</dbReference>
<dbReference type="AlphaFoldDB" id="A0A117IDY6"/>
<reference evidence="3" key="2">
    <citation type="submission" date="2016-02" db="EMBL/GenBank/DDBJ databases">
        <title>Draft genome sequence of five rapidly growing Mycobacterium species.</title>
        <authorList>
            <person name="Katahira K."/>
            <person name="Gotou Y."/>
            <person name="Iida K."/>
            <person name="Ogura Y."/>
            <person name="Hayashi T."/>
        </authorList>
    </citation>
    <scope>NUCLEOTIDE SEQUENCE [LARGE SCALE GENOMIC DNA]</scope>
    <source>
        <strain evidence="3">JCM6368</strain>
    </source>
</reference>
<sequence>MSWARQGIRAARNTGEISHVAMCVGQQYIPNSEGELVLADVVDQHAAGDNNFRNDWMPDSSDYGGGRAEFVHPNYPGE</sequence>
<comment type="caution">
    <text evidence="2">The sequence shown here is derived from an EMBL/GenBank/DDBJ whole genome shotgun (WGS) entry which is preliminary data.</text>
</comment>
<accession>A0A117IDY6</accession>
<proteinExistence type="predicted"/>
<feature type="region of interest" description="Disordered" evidence="1">
    <location>
        <begin position="48"/>
        <end position="78"/>
    </location>
</feature>
<protein>
    <submittedName>
        <fullName evidence="2">Uncharacterized protein</fullName>
    </submittedName>
</protein>
<name>A0A117IDY6_MYCFO</name>
<organism evidence="2 3">
    <name type="scientific">Mycolicibacterium fortuitum subsp. acetamidolyticum</name>
    <dbReference type="NCBI Taxonomy" id="144550"/>
    <lineage>
        <taxon>Bacteria</taxon>
        <taxon>Bacillati</taxon>
        <taxon>Actinomycetota</taxon>
        <taxon>Actinomycetes</taxon>
        <taxon>Mycobacteriales</taxon>
        <taxon>Mycobacteriaceae</taxon>
        <taxon>Mycolicibacterium</taxon>
    </lineage>
</organism>
<evidence type="ECO:0000313" key="2">
    <source>
        <dbReference type="EMBL" id="GAT01855.1"/>
    </source>
</evidence>